<feature type="region of interest" description="Disordered" evidence="3">
    <location>
        <begin position="69"/>
        <end position="131"/>
    </location>
</feature>
<dbReference type="AlphaFoldDB" id="A0AAN6REA5"/>
<keyword evidence="2" id="KW-0378">Hydrolase</keyword>
<organism evidence="5 6">
    <name type="scientific">Pseudopithomyces chartarum</name>
    <dbReference type="NCBI Taxonomy" id="1892770"/>
    <lineage>
        <taxon>Eukaryota</taxon>
        <taxon>Fungi</taxon>
        <taxon>Dikarya</taxon>
        <taxon>Ascomycota</taxon>
        <taxon>Pezizomycotina</taxon>
        <taxon>Dothideomycetes</taxon>
        <taxon>Pleosporomycetidae</taxon>
        <taxon>Pleosporales</taxon>
        <taxon>Massarineae</taxon>
        <taxon>Didymosphaeriaceae</taxon>
        <taxon>Pseudopithomyces</taxon>
    </lineage>
</organism>
<keyword evidence="2" id="KW-0442">Lipid degradation</keyword>
<dbReference type="Proteomes" id="UP001280581">
    <property type="component" value="Unassembled WGS sequence"/>
</dbReference>
<evidence type="ECO:0000313" key="5">
    <source>
        <dbReference type="EMBL" id="KAK3202416.1"/>
    </source>
</evidence>
<dbReference type="PANTHER" id="PTHR24185:SF4">
    <property type="entry name" value="SERINE HYDROLASE, PUTATIVE (AFU_ORTHOLOGUE AFUA_2G07870)-RELATED"/>
    <property type="match status" value="1"/>
</dbReference>
<reference evidence="5 6" key="1">
    <citation type="submission" date="2021-02" db="EMBL/GenBank/DDBJ databases">
        <title>Genome assembly of Pseudopithomyces chartarum.</title>
        <authorList>
            <person name="Jauregui R."/>
            <person name="Singh J."/>
            <person name="Voisey C."/>
        </authorList>
    </citation>
    <scope>NUCLEOTIDE SEQUENCE [LARGE SCALE GENOMIC DNA]</scope>
    <source>
        <strain evidence="5 6">AGR01</strain>
    </source>
</reference>
<feature type="compositionally biased region" description="Polar residues" evidence="3">
    <location>
        <begin position="333"/>
        <end position="343"/>
    </location>
</feature>
<proteinExistence type="predicted"/>
<accession>A0AAN6REA5</accession>
<dbReference type="InterPro" id="IPR002641">
    <property type="entry name" value="PNPLA_dom"/>
</dbReference>
<dbReference type="InterPro" id="IPR016035">
    <property type="entry name" value="Acyl_Trfase/lysoPLipase"/>
</dbReference>
<feature type="compositionally biased region" description="Basic and acidic residues" evidence="3">
    <location>
        <begin position="245"/>
        <end position="258"/>
    </location>
</feature>
<dbReference type="EMBL" id="WVTA01000014">
    <property type="protein sequence ID" value="KAK3202416.1"/>
    <property type="molecule type" value="Genomic_DNA"/>
</dbReference>
<protein>
    <recommendedName>
        <fullName evidence="4">PNPLA domain-containing protein</fullName>
    </recommendedName>
</protein>
<feature type="active site" description="Nucleophile" evidence="2">
    <location>
        <position position="409"/>
    </location>
</feature>
<feature type="short sequence motif" description="GXGXXG" evidence="2">
    <location>
        <begin position="369"/>
        <end position="374"/>
    </location>
</feature>
<evidence type="ECO:0000256" key="1">
    <source>
        <dbReference type="ARBA" id="ARBA00023098"/>
    </source>
</evidence>
<evidence type="ECO:0000259" key="4">
    <source>
        <dbReference type="PROSITE" id="PS51635"/>
    </source>
</evidence>
<name>A0AAN6REA5_9PLEO</name>
<comment type="caution">
    <text evidence="2">Lacks conserved residue(s) required for the propagation of feature annotation.</text>
</comment>
<dbReference type="PANTHER" id="PTHR24185">
    <property type="entry name" value="CALCIUM-INDEPENDENT PHOSPHOLIPASE A2-GAMMA"/>
    <property type="match status" value="1"/>
</dbReference>
<dbReference type="Pfam" id="PF01734">
    <property type="entry name" value="Patatin"/>
    <property type="match status" value="1"/>
</dbReference>
<gene>
    <name evidence="5" type="ORF">GRF29_161g1144721</name>
</gene>
<evidence type="ECO:0000313" key="6">
    <source>
        <dbReference type="Proteomes" id="UP001280581"/>
    </source>
</evidence>
<feature type="region of interest" description="Disordered" evidence="3">
    <location>
        <begin position="243"/>
        <end position="293"/>
    </location>
</feature>
<feature type="active site" description="Proton acceptor" evidence="2">
    <location>
        <position position="561"/>
    </location>
</feature>
<dbReference type="GO" id="GO:0019369">
    <property type="term" value="P:arachidonate metabolic process"/>
    <property type="evidence" value="ECO:0007669"/>
    <property type="project" value="TreeGrafter"/>
</dbReference>
<feature type="compositionally biased region" description="Polar residues" evidence="3">
    <location>
        <begin position="69"/>
        <end position="82"/>
    </location>
</feature>
<sequence>MSQRVELALVRFSDIERAYYFYDPRHPEAIQFAINGNWESWHVGWVKHHTHDPVVKRIAEDAEAHLVRSSSTYQQWHPTSAPQLAPVRLPPPSDADAGRSTTNKQPPHPHPVESPLSANLSPVHLPTINSSVSPPSLPAPLFSPALHSASTLRSHSGLEETPSSSTKDHSLELPPILSPALASQPSLPRSAAAATSSLVPAPSHFLETVIAPTTTTTLDLPALKPGGERKRKAIMLQHLDEEDEKFAREPIGEHDVEYRSGPPRTRRKSGPSTYHTDTNIDQTLSPLESSYNSNLRSPAVEAHAGINRNLPPSDTFSDSPKIPAIRSPEATYGPSSNDQTPDSSVPPPQSSILQLHHNRDVKIILSLDGDGIRGLSQVFLVEALVGAVCTKLNANVEPFQIFDLIGGASMGGLLAVLLSRLRLPAHAAREAFKYIVREVFMDKATFFSSFDLRTQPPVQDGKALEDAIKTVMAAELPHRDECLYDSRADSANVFVVSTQIDIGSNKPALLRSYQSRRKVGPEVDDDMPVWRAIKSSILAPRYIQPRNSTNWRPVIEPGLVDHGTAKNNPVRDALYECRKLFNYTNDMVVIVSIGTGRGLDQDRESPEMAKTVRNRKTEAEMLSQRFQNENAHLMERGWMKYFRFDVPGLQDVPLEEWCHEDKIREKTTSYLAEPEVGTAFHGCVGEIAAIMTAMPKQL</sequence>
<feature type="region of interest" description="Disordered" evidence="3">
    <location>
        <begin position="305"/>
        <end position="352"/>
    </location>
</feature>
<feature type="compositionally biased region" description="Polar residues" evidence="3">
    <location>
        <begin position="270"/>
        <end position="293"/>
    </location>
</feature>
<dbReference type="GO" id="GO:0046486">
    <property type="term" value="P:glycerolipid metabolic process"/>
    <property type="evidence" value="ECO:0007669"/>
    <property type="project" value="UniProtKB-ARBA"/>
</dbReference>
<dbReference type="GO" id="GO:0016042">
    <property type="term" value="P:lipid catabolic process"/>
    <property type="evidence" value="ECO:0007669"/>
    <property type="project" value="UniProtKB-UniRule"/>
</dbReference>
<evidence type="ECO:0000256" key="3">
    <source>
        <dbReference type="SAM" id="MobiDB-lite"/>
    </source>
</evidence>
<evidence type="ECO:0000256" key="2">
    <source>
        <dbReference type="PROSITE-ProRule" id="PRU01161"/>
    </source>
</evidence>
<feature type="short sequence motif" description="GXSXG" evidence="2">
    <location>
        <begin position="407"/>
        <end position="411"/>
    </location>
</feature>
<dbReference type="Gene3D" id="3.40.1090.10">
    <property type="entry name" value="Cytosolic phospholipase A2 catalytic domain"/>
    <property type="match status" value="1"/>
</dbReference>
<dbReference type="SUPFAM" id="SSF52151">
    <property type="entry name" value="FabD/lysophospholipase-like"/>
    <property type="match status" value="1"/>
</dbReference>
<keyword evidence="6" id="KW-1185">Reference proteome</keyword>
<keyword evidence="1 2" id="KW-0443">Lipid metabolism</keyword>
<dbReference type="GO" id="GO:0016020">
    <property type="term" value="C:membrane"/>
    <property type="evidence" value="ECO:0007669"/>
    <property type="project" value="TreeGrafter"/>
</dbReference>
<dbReference type="GO" id="GO:0047499">
    <property type="term" value="F:calcium-independent phospholipase A2 activity"/>
    <property type="evidence" value="ECO:0007669"/>
    <property type="project" value="TreeGrafter"/>
</dbReference>
<dbReference type="PROSITE" id="PS51635">
    <property type="entry name" value="PNPLA"/>
    <property type="match status" value="1"/>
</dbReference>
<comment type="caution">
    <text evidence="5">The sequence shown here is derived from an EMBL/GenBank/DDBJ whole genome shotgun (WGS) entry which is preliminary data.</text>
</comment>
<feature type="domain" description="PNPLA" evidence="4">
    <location>
        <begin position="365"/>
        <end position="574"/>
    </location>
</feature>
<feature type="region of interest" description="Disordered" evidence="3">
    <location>
        <begin position="152"/>
        <end position="172"/>
    </location>
</feature>